<dbReference type="InterPro" id="IPR036641">
    <property type="entry name" value="HPT_dom_sf"/>
</dbReference>
<proteinExistence type="predicted"/>
<evidence type="ECO:0000256" key="1">
    <source>
        <dbReference type="PROSITE-ProRule" id="PRU00110"/>
    </source>
</evidence>
<gene>
    <name evidence="3" type="ORF">ACE1CI_28515</name>
</gene>
<evidence type="ECO:0000313" key="4">
    <source>
        <dbReference type="Proteomes" id="UP001576784"/>
    </source>
</evidence>
<comment type="caution">
    <text evidence="3">The sequence shown here is derived from an EMBL/GenBank/DDBJ whole genome shotgun (WGS) entry which is preliminary data.</text>
</comment>
<dbReference type="Gene3D" id="1.20.120.160">
    <property type="entry name" value="HPT domain"/>
    <property type="match status" value="1"/>
</dbReference>
<keyword evidence="4" id="KW-1185">Reference proteome</keyword>
<reference evidence="3 4" key="1">
    <citation type="submission" date="2024-09" db="EMBL/GenBank/DDBJ databases">
        <title>Floridaenema gen nov. (Aerosakkonemataceae, Aerosakkonematales ord. nov., Cyanobacteria) from benthic tropical and subtropical fresh waters, with the description of four new species.</title>
        <authorList>
            <person name="Moretto J.A."/>
            <person name="Berthold D.E."/>
            <person name="Lefler F.W."/>
            <person name="Huang I.-S."/>
            <person name="Laughinghouse H. IV."/>
        </authorList>
    </citation>
    <scope>NUCLEOTIDE SEQUENCE [LARGE SCALE GENOMIC DNA]</scope>
    <source>
        <strain evidence="3 4">BLCC-F50</strain>
    </source>
</reference>
<protein>
    <recommendedName>
        <fullName evidence="2">HPt domain-containing protein</fullName>
    </recommendedName>
</protein>
<dbReference type="SUPFAM" id="SSF47226">
    <property type="entry name" value="Histidine-containing phosphotransfer domain, HPT domain"/>
    <property type="match status" value="1"/>
</dbReference>
<accession>A0ABV4XYS4</accession>
<evidence type="ECO:0000313" key="3">
    <source>
        <dbReference type="EMBL" id="MFB2896875.1"/>
    </source>
</evidence>
<dbReference type="EMBL" id="JBHFNR010000220">
    <property type="protein sequence ID" value="MFB2896875.1"/>
    <property type="molecule type" value="Genomic_DNA"/>
</dbReference>
<dbReference type="PROSITE" id="PS50894">
    <property type="entry name" value="HPT"/>
    <property type="match status" value="1"/>
</dbReference>
<organism evidence="3 4">
    <name type="scientific">Floridaenema flaviceps BLCC-F50</name>
    <dbReference type="NCBI Taxonomy" id="3153642"/>
    <lineage>
        <taxon>Bacteria</taxon>
        <taxon>Bacillati</taxon>
        <taxon>Cyanobacteriota</taxon>
        <taxon>Cyanophyceae</taxon>
        <taxon>Oscillatoriophycideae</taxon>
        <taxon>Aerosakkonematales</taxon>
        <taxon>Aerosakkonemataceae</taxon>
        <taxon>Floridanema</taxon>
        <taxon>Floridanema flaviceps</taxon>
    </lineage>
</organism>
<dbReference type="RefSeq" id="WP_413266493.1">
    <property type="nucleotide sequence ID" value="NZ_JBHFNR010000220.1"/>
</dbReference>
<comment type="caution">
    <text evidence="1">Lacks conserved residue(s) required for the propagation of feature annotation.</text>
</comment>
<sequence length="94" mass="10911">MQLDDRQEFIKEFIENAKDHLYVIEKGLLNLQVAKDAESLNQILRAVASLKVGAEVLNIKSIEKTAHKLGKYLEIVRDRPFKFDQQGHNSYRIE</sequence>
<dbReference type="Proteomes" id="UP001576784">
    <property type="component" value="Unassembled WGS sequence"/>
</dbReference>
<name>A0ABV4XYS4_9CYAN</name>
<feature type="domain" description="HPt" evidence="2">
    <location>
        <begin position="2"/>
        <end position="94"/>
    </location>
</feature>
<dbReference type="InterPro" id="IPR008207">
    <property type="entry name" value="Sig_transdc_His_kin_Hpt_dom"/>
</dbReference>
<evidence type="ECO:0000259" key="2">
    <source>
        <dbReference type="PROSITE" id="PS50894"/>
    </source>
</evidence>